<reference evidence="1 2" key="1">
    <citation type="submission" date="2020-04" db="EMBL/GenBank/DDBJ databases">
        <title>MicrobeNet Type strains.</title>
        <authorList>
            <person name="Nicholson A.C."/>
        </authorList>
    </citation>
    <scope>NUCLEOTIDE SEQUENCE [LARGE SCALE GENOMIC DNA]</scope>
    <source>
        <strain evidence="1 2">ATCC BAA-789</strain>
    </source>
</reference>
<dbReference type="InterPro" id="IPR043148">
    <property type="entry name" value="TagF_C"/>
</dbReference>
<comment type="caution">
    <text evidence="1">The sequence shown here is derived from an EMBL/GenBank/DDBJ whole genome shotgun (WGS) entry which is preliminary data.</text>
</comment>
<organism evidence="1 2">
    <name type="scientific">Sanguibacter hominis ATCC BAA-789</name>
    <dbReference type="NCBI Taxonomy" id="1312740"/>
    <lineage>
        <taxon>Bacteria</taxon>
        <taxon>Bacillati</taxon>
        <taxon>Actinomycetota</taxon>
        <taxon>Actinomycetes</taxon>
        <taxon>Micrococcales</taxon>
        <taxon>Sanguibacteraceae</taxon>
        <taxon>Sanguibacter</taxon>
    </lineage>
</organism>
<dbReference type="SUPFAM" id="SSF53756">
    <property type="entry name" value="UDP-Glycosyltransferase/glycogen phosphorylase"/>
    <property type="match status" value="1"/>
</dbReference>
<evidence type="ECO:0000313" key="2">
    <source>
        <dbReference type="Proteomes" id="UP000774283"/>
    </source>
</evidence>
<dbReference type="EMBL" id="JAAXOW010000003">
    <property type="protein sequence ID" value="NKX93746.1"/>
    <property type="molecule type" value="Genomic_DNA"/>
</dbReference>
<dbReference type="AlphaFoldDB" id="A0A9X5FC46"/>
<protein>
    <recommendedName>
        <fullName evidence="3">CDP-Glycerol:Poly(Glycerophosphate) glycerophosphotransferase</fullName>
    </recommendedName>
</protein>
<sequence length="611" mass="65189">MTAHAGRARADAPTPSVVVDVPVPRVRREDARAWLPLVETVARSEPTVLVARDARAARDLRRLTSLRVVRARTTDELTAVYDVLGAAVVLHPLTARRTFQALSYRRALHVYLGSPEAAGEDGTSRLLVAFDRVLVHDDAQVRRVLSDLPAIDRHRVATVSARSVADEVARVVADREVLLRSAPDLPEPARTAAALRDAGVRGRAVELALALAEGPGRRARSALVRVRSRGAAPQVQAVDGRADVVLYVADDPARLYQSGQWLRVLEALDGLEVAVVARHPGSAAALRSATSLPVHLAVSTAALRTAYRELGTRVVMYPSNSVRNVDSLGARSVRHVHVGHGESDKASSVARQSFAYDLVVVAGQVAIERFRRGLLDGDRLPLAACGRPQLDVLPAPTLDRVPGRRTVLYAPTWFGESQDNNFTSLDVLGEAIVRACVTTPGVRAVYRPHPRTLAAPPGAERDAHERVLAVLREAGERDPGAGHVCSVDGDVTGLFDAVDLVVGDVSSVLIDVLVLRPDAPVVVTDRRGDRAALVARSPLAGVVPVLEPGSGATVSAVLAEQLDHDPARSDRERLRDRYVAYPPGTATAALRALLLDEVRASGSAEEPGVAG</sequence>
<dbReference type="Proteomes" id="UP000774283">
    <property type="component" value="Unassembled WGS sequence"/>
</dbReference>
<proteinExistence type="predicted"/>
<dbReference type="Gene3D" id="3.40.50.12580">
    <property type="match status" value="1"/>
</dbReference>
<gene>
    <name evidence="1" type="ORF">HF995_10775</name>
</gene>
<dbReference type="RefSeq" id="WP_168447801.1">
    <property type="nucleotide sequence ID" value="NZ_JAAXOW010000003.1"/>
</dbReference>
<evidence type="ECO:0000313" key="1">
    <source>
        <dbReference type="EMBL" id="NKX93746.1"/>
    </source>
</evidence>
<name>A0A9X5FC46_9MICO</name>
<keyword evidence="2" id="KW-1185">Reference proteome</keyword>
<accession>A0A9X5FC46</accession>
<evidence type="ECO:0008006" key="3">
    <source>
        <dbReference type="Google" id="ProtNLM"/>
    </source>
</evidence>